<dbReference type="PANTHER" id="PTHR37542:SF3">
    <property type="entry name" value="PRION-INHIBITION AND PROPAGATION HELO DOMAIN-CONTAINING PROTEIN"/>
    <property type="match status" value="1"/>
</dbReference>
<dbReference type="GO" id="GO:0004672">
    <property type="term" value="F:protein kinase activity"/>
    <property type="evidence" value="ECO:0007669"/>
    <property type="project" value="InterPro"/>
</dbReference>
<dbReference type="GO" id="GO:0005524">
    <property type="term" value="F:ATP binding"/>
    <property type="evidence" value="ECO:0007669"/>
    <property type="project" value="InterPro"/>
</dbReference>
<dbReference type="PROSITE" id="PS50011">
    <property type="entry name" value="PROTEIN_KINASE_DOM"/>
    <property type="match status" value="1"/>
</dbReference>
<organism evidence="2 3">
    <name type="scientific">Fusarium pseudoanthophilum</name>
    <dbReference type="NCBI Taxonomy" id="48495"/>
    <lineage>
        <taxon>Eukaryota</taxon>
        <taxon>Fungi</taxon>
        <taxon>Dikarya</taxon>
        <taxon>Ascomycota</taxon>
        <taxon>Pezizomycotina</taxon>
        <taxon>Sordariomycetes</taxon>
        <taxon>Hypocreomycetidae</taxon>
        <taxon>Hypocreales</taxon>
        <taxon>Nectriaceae</taxon>
        <taxon>Fusarium</taxon>
        <taxon>Fusarium fujikuroi species complex</taxon>
    </lineage>
</organism>
<reference evidence="2 3" key="1">
    <citation type="submission" date="2020-05" db="EMBL/GenBank/DDBJ databases">
        <title>Identification and distribution of gene clusters putatively required for synthesis of sphingolipid metabolism inhibitors in phylogenetically diverse species of the filamentous fungus Fusarium.</title>
        <authorList>
            <person name="Kim H.-S."/>
            <person name="Busman M."/>
            <person name="Brown D.W."/>
            <person name="Divon H."/>
            <person name="Uhlig S."/>
            <person name="Proctor R.H."/>
        </authorList>
    </citation>
    <scope>NUCLEOTIDE SEQUENCE [LARGE SCALE GENOMIC DNA]</scope>
    <source>
        <strain evidence="2 3">NRRL 25211</strain>
    </source>
</reference>
<dbReference type="SUPFAM" id="SSF56112">
    <property type="entry name" value="Protein kinase-like (PK-like)"/>
    <property type="match status" value="1"/>
</dbReference>
<dbReference type="InterPro" id="IPR000719">
    <property type="entry name" value="Prot_kinase_dom"/>
</dbReference>
<dbReference type="Proteomes" id="UP000544095">
    <property type="component" value="Unassembled WGS sequence"/>
</dbReference>
<sequence length="322" mass="36094">MEVLGAIVGCTSLALDIFNFATAELEGRGIDALVLSLKHDVALLRDFARIFNAAAQSQQIPLTDKFLLNEICLALQPSLAQIHSTIVRRKMSMLTASPARKAVDKGPRFLTAQVRADGHRIELIPPKHPLEQRFELARKITSAVMYVHVMQYVHKSIQTSKIVMFTKNDASTANTEQFPKVLGEPFLCGFETSRYDRGASDYGQYDVAWEYDIYRHPKRQGLHPESRYTMNHDLYSLGVVLLELGLWRPLRVMGLRNPDSISGSVKDHLKKLAMTGLPCMMGTKYRDVVLFCLDIDGDGQISNSTAVEEVLKKVEEMALGLQ</sequence>
<gene>
    <name evidence="2" type="ORF">FPANT_13728</name>
</gene>
<accession>A0A8H5NMX3</accession>
<dbReference type="Gene3D" id="1.10.510.10">
    <property type="entry name" value="Transferase(Phosphotransferase) domain 1"/>
    <property type="match status" value="1"/>
</dbReference>
<name>A0A8H5NMX3_9HYPO</name>
<dbReference type="EMBL" id="JAAOAR010001133">
    <property type="protein sequence ID" value="KAF5570563.1"/>
    <property type="molecule type" value="Genomic_DNA"/>
</dbReference>
<dbReference type="AlphaFoldDB" id="A0A8H5NMX3"/>
<comment type="caution">
    <text evidence="2">The sequence shown here is derived from an EMBL/GenBank/DDBJ whole genome shotgun (WGS) entry which is preliminary data.</text>
</comment>
<dbReference type="InterPro" id="IPR011009">
    <property type="entry name" value="Kinase-like_dom_sf"/>
</dbReference>
<proteinExistence type="predicted"/>
<protein>
    <recommendedName>
        <fullName evidence="1">Protein kinase domain-containing protein</fullName>
    </recommendedName>
</protein>
<evidence type="ECO:0000259" key="1">
    <source>
        <dbReference type="PROSITE" id="PS50011"/>
    </source>
</evidence>
<evidence type="ECO:0000313" key="2">
    <source>
        <dbReference type="EMBL" id="KAF5570563.1"/>
    </source>
</evidence>
<evidence type="ECO:0000313" key="3">
    <source>
        <dbReference type="Proteomes" id="UP000544095"/>
    </source>
</evidence>
<dbReference type="PANTHER" id="PTHR37542">
    <property type="entry name" value="HELO DOMAIN-CONTAINING PROTEIN-RELATED"/>
    <property type="match status" value="1"/>
</dbReference>
<feature type="domain" description="Protein kinase" evidence="1">
    <location>
        <begin position="20"/>
        <end position="319"/>
    </location>
</feature>
<keyword evidence="3" id="KW-1185">Reference proteome</keyword>